<reference evidence="1" key="1">
    <citation type="submission" date="2021-03" db="EMBL/GenBank/DDBJ databases">
        <title>Evolutionary priming and transition to the ectomycorrhizal habit in an iconic lineage of mushroom-forming fungi: is preadaptation a requirement?</title>
        <authorList>
            <consortium name="DOE Joint Genome Institute"/>
            <person name="Looney B.P."/>
            <person name="Miyauchi S."/>
            <person name="Morin E."/>
            <person name="Drula E."/>
            <person name="Courty P.E."/>
            <person name="Chicoki N."/>
            <person name="Fauchery L."/>
            <person name="Kohler A."/>
            <person name="Kuo A."/>
            <person name="LaButti K."/>
            <person name="Pangilinan J."/>
            <person name="Lipzen A."/>
            <person name="Riley R."/>
            <person name="Andreopoulos W."/>
            <person name="He G."/>
            <person name="Johnson J."/>
            <person name="Barry K.W."/>
            <person name="Grigoriev I.V."/>
            <person name="Nagy L."/>
            <person name="Hibbett D."/>
            <person name="Henrissat B."/>
            <person name="Matheny P.B."/>
            <person name="Labbe J."/>
            <person name="Martin A.F."/>
        </authorList>
    </citation>
    <scope>NUCLEOTIDE SEQUENCE</scope>
    <source>
        <strain evidence="1">BPL698</strain>
    </source>
</reference>
<evidence type="ECO:0000313" key="2">
    <source>
        <dbReference type="Proteomes" id="UP001207468"/>
    </source>
</evidence>
<organism evidence="1 2">
    <name type="scientific">Russula earlei</name>
    <dbReference type="NCBI Taxonomy" id="71964"/>
    <lineage>
        <taxon>Eukaryota</taxon>
        <taxon>Fungi</taxon>
        <taxon>Dikarya</taxon>
        <taxon>Basidiomycota</taxon>
        <taxon>Agaricomycotina</taxon>
        <taxon>Agaricomycetes</taxon>
        <taxon>Russulales</taxon>
        <taxon>Russulaceae</taxon>
        <taxon>Russula</taxon>
    </lineage>
</organism>
<accession>A0ACC0TVN5</accession>
<dbReference type="Proteomes" id="UP001207468">
    <property type="component" value="Unassembled WGS sequence"/>
</dbReference>
<sequence length="254" mass="28876">MLDVAKERLLSISKDPLAVNVHQHLHLLTHSPGYAAFFLTSLDRYERLLNAKPVLIQGVFFLLSVRYGGLAHSQSHNYVVPESVAGDPWKLLVAVMLLNKTAGRIAVPVFWTLMTRWPTPESLAKADPLEVEECIRCLGLQYTRARRLVALSAAYLELHDKPRSNCWHDSSTPISYLPGSGPYALDSYRIYCAGTDAWRTVMPRDKELVRYLKWRWAVHGVQWSPTLGVICPASETYIEQLIHELVTLNPYRPR</sequence>
<protein>
    <submittedName>
        <fullName evidence="1">DNA glycosylase</fullName>
    </submittedName>
</protein>
<keyword evidence="2" id="KW-1185">Reference proteome</keyword>
<dbReference type="EMBL" id="JAGFNK010000401">
    <property type="protein sequence ID" value="KAI9450952.1"/>
    <property type="molecule type" value="Genomic_DNA"/>
</dbReference>
<comment type="caution">
    <text evidence="1">The sequence shown here is derived from an EMBL/GenBank/DDBJ whole genome shotgun (WGS) entry which is preliminary data.</text>
</comment>
<proteinExistence type="predicted"/>
<gene>
    <name evidence="1" type="ORF">F5148DRAFT_986748</name>
</gene>
<name>A0ACC0TVN5_9AGAM</name>
<evidence type="ECO:0000313" key="1">
    <source>
        <dbReference type="EMBL" id="KAI9450952.1"/>
    </source>
</evidence>